<dbReference type="InterPro" id="IPR011991">
    <property type="entry name" value="ArsR-like_HTH"/>
</dbReference>
<dbReference type="SUPFAM" id="SSF46785">
    <property type="entry name" value="Winged helix' DNA-binding domain"/>
    <property type="match status" value="1"/>
</dbReference>
<protein>
    <submittedName>
        <fullName evidence="5">Metalloregulator ArsR/SmtB family transcription factor</fullName>
    </submittedName>
</protein>
<dbReference type="SMART" id="SM00418">
    <property type="entry name" value="HTH_ARSR"/>
    <property type="match status" value="1"/>
</dbReference>
<dbReference type="PROSITE" id="PS50987">
    <property type="entry name" value="HTH_ARSR_2"/>
    <property type="match status" value="1"/>
</dbReference>
<reference evidence="5" key="1">
    <citation type="submission" date="2024-05" db="EMBL/GenBank/DDBJ databases">
        <title>Planctomycetes of the genus Singulisphaera possess chitinolytic capabilities.</title>
        <authorList>
            <person name="Ivanova A."/>
        </authorList>
    </citation>
    <scope>NUCLEOTIDE SEQUENCE</scope>
    <source>
        <strain evidence="5">Ch08T</strain>
    </source>
</reference>
<proteinExistence type="predicted"/>
<dbReference type="InterPro" id="IPR036390">
    <property type="entry name" value="WH_DNA-bd_sf"/>
</dbReference>
<evidence type="ECO:0000256" key="3">
    <source>
        <dbReference type="ARBA" id="ARBA00023163"/>
    </source>
</evidence>
<dbReference type="RefSeq" id="WP_406693845.1">
    <property type="nucleotide sequence ID" value="NZ_CP155447.1"/>
</dbReference>
<evidence type="ECO:0000313" key="5">
    <source>
        <dbReference type="EMBL" id="XBH01156.1"/>
    </source>
</evidence>
<dbReference type="GO" id="GO:0003700">
    <property type="term" value="F:DNA-binding transcription factor activity"/>
    <property type="evidence" value="ECO:0007669"/>
    <property type="project" value="InterPro"/>
</dbReference>
<keyword evidence="1" id="KW-0805">Transcription regulation</keyword>
<dbReference type="GO" id="GO:0003677">
    <property type="term" value="F:DNA binding"/>
    <property type="evidence" value="ECO:0007669"/>
    <property type="project" value="UniProtKB-KW"/>
</dbReference>
<evidence type="ECO:0000256" key="2">
    <source>
        <dbReference type="ARBA" id="ARBA00023125"/>
    </source>
</evidence>
<dbReference type="InterPro" id="IPR036388">
    <property type="entry name" value="WH-like_DNA-bd_sf"/>
</dbReference>
<dbReference type="Pfam" id="PF01022">
    <property type="entry name" value="HTH_5"/>
    <property type="match status" value="1"/>
</dbReference>
<evidence type="ECO:0000256" key="1">
    <source>
        <dbReference type="ARBA" id="ARBA00023015"/>
    </source>
</evidence>
<accession>A0AAU7C8R0</accession>
<dbReference type="CDD" id="cd00090">
    <property type="entry name" value="HTH_ARSR"/>
    <property type="match status" value="1"/>
</dbReference>
<keyword evidence="2" id="KW-0238">DNA-binding</keyword>
<dbReference type="PRINTS" id="PR00778">
    <property type="entry name" value="HTHARSR"/>
</dbReference>
<name>A0AAU7C8R0_9BACT</name>
<sequence>MPDTRPTPTTLTLASASGLFKAFADPVRLRLLNLLSEDREVCVCHLHEALGLPQPTVSRHLAYLRKHGLVVGRKEGLWVHYRLAKPKSGLHRTLVGSLETCRHELDVLQDDRNRLIRAVSCCDGT</sequence>
<dbReference type="PANTHER" id="PTHR33154:SF18">
    <property type="entry name" value="ARSENICAL RESISTANCE OPERON REPRESSOR"/>
    <property type="match status" value="1"/>
</dbReference>
<dbReference type="NCBIfam" id="NF033788">
    <property type="entry name" value="HTH_metalloreg"/>
    <property type="match status" value="1"/>
</dbReference>
<keyword evidence="3" id="KW-0804">Transcription</keyword>
<evidence type="ECO:0000259" key="4">
    <source>
        <dbReference type="PROSITE" id="PS50987"/>
    </source>
</evidence>
<dbReference type="InterPro" id="IPR051081">
    <property type="entry name" value="HTH_MetalResp_TranReg"/>
</dbReference>
<dbReference type="InterPro" id="IPR001845">
    <property type="entry name" value="HTH_ArsR_DNA-bd_dom"/>
</dbReference>
<feature type="domain" description="HTH arsR-type" evidence="4">
    <location>
        <begin position="8"/>
        <end position="102"/>
    </location>
</feature>
<dbReference type="EMBL" id="CP155447">
    <property type="protein sequence ID" value="XBH01156.1"/>
    <property type="molecule type" value="Genomic_DNA"/>
</dbReference>
<gene>
    <name evidence="5" type="ORF">V5E97_22690</name>
</gene>
<dbReference type="PANTHER" id="PTHR33154">
    <property type="entry name" value="TRANSCRIPTIONAL REGULATOR, ARSR FAMILY"/>
    <property type="match status" value="1"/>
</dbReference>
<dbReference type="Gene3D" id="1.10.10.10">
    <property type="entry name" value="Winged helix-like DNA-binding domain superfamily/Winged helix DNA-binding domain"/>
    <property type="match status" value="1"/>
</dbReference>
<dbReference type="AlphaFoldDB" id="A0AAU7C8R0"/>
<organism evidence="5">
    <name type="scientific">Singulisphaera sp. Ch08</name>
    <dbReference type="NCBI Taxonomy" id="3120278"/>
    <lineage>
        <taxon>Bacteria</taxon>
        <taxon>Pseudomonadati</taxon>
        <taxon>Planctomycetota</taxon>
        <taxon>Planctomycetia</taxon>
        <taxon>Isosphaerales</taxon>
        <taxon>Isosphaeraceae</taxon>
        <taxon>Singulisphaera</taxon>
    </lineage>
</organism>